<protein>
    <submittedName>
        <fullName evidence="3">2,3-dihydroxybiphenyl-1,2-dioxygenase or glyoxalase/bleomycin resistance protein</fullName>
    </submittedName>
</protein>
<reference evidence="3" key="1">
    <citation type="submission" date="2022-06" db="EMBL/GenBank/DDBJ databases">
        <title>Complete genome sequence of Mycobacterium pseudoshottsii NJB1907-Z4.</title>
        <authorList>
            <person name="Komine T."/>
            <person name="Fukano H."/>
            <person name="Wada S."/>
        </authorList>
    </citation>
    <scope>NUCLEOTIDE SEQUENCE</scope>
    <source>
        <strain evidence="3">NJB1907-Z4</strain>
    </source>
</reference>
<evidence type="ECO:0000313" key="3">
    <source>
        <dbReference type="EMBL" id="BDN82812.1"/>
    </source>
</evidence>
<dbReference type="InterPro" id="IPR004360">
    <property type="entry name" value="Glyas_Fos-R_dOase_dom"/>
</dbReference>
<accession>A0A9N7LPE7</accession>
<dbReference type="EMBL" id="AP026367">
    <property type="protein sequence ID" value="BDN82812.1"/>
    <property type="molecule type" value="Genomic_DNA"/>
</dbReference>
<feature type="region of interest" description="Disordered" evidence="1">
    <location>
        <begin position="18"/>
        <end position="41"/>
    </location>
</feature>
<gene>
    <name evidence="3" type="ORF">NJB1907Z4_C30270</name>
</gene>
<dbReference type="InterPro" id="IPR037523">
    <property type="entry name" value="VOC_core"/>
</dbReference>
<dbReference type="AlphaFoldDB" id="A0A9N7LPE7"/>
<evidence type="ECO:0000313" key="4">
    <source>
        <dbReference type="Proteomes" id="UP001058626"/>
    </source>
</evidence>
<dbReference type="SUPFAM" id="SSF54593">
    <property type="entry name" value="Glyoxalase/Bleomycin resistance protein/Dihydroxybiphenyl dioxygenase"/>
    <property type="match status" value="2"/>
</dbReference>
<keyword evidence="4" id="KW-1185">Reference proteome</keyword>
<dbReference type="Pfam" id="PF00903">
    <property type="entry name" value="Glyoxalase"/>
    <property type="match status" value="1"/>
</dbReference>
<evidence type="ECO:0000259" key="2">
    <source>
        <dbReference type="PROSITE" id="PS51819"/>
    </source>
</evidence>
<dbReference type="Gene3D" id="3.10.180.10">
    <property type="entry name" value="2,3-Dihydroxybiphenyl 1,2-Dioxygenase, domain 1"/>
    <property type="match status" value="2"/>
</dbReference>
<dbReference type="RefSeq" id="WP_020787266.1">
    <property type="nucleotide sequence ID" value="NZ_AP026367.1"/>
</dbReference>
<dbReference type="InterPro" id="IPR029068">
    <property type="entry name" value="Glyas_Bleomycin-R_OHBP_Dase"/>
</dbReference>
<evidence type="ECO:0000256" key="1">
    <source>
        <dbReference type="SAM" id="MobiDB-lite"/>
    </source>
</evidence>
<proteinExistence type="predicted"/>
<dbReference type="PROSITE" id="PS51819">
    <property type="entry name" value="VOC"/>
    <property type="match status" value="1"/>
</dbReference>
<feature type="domain" description="VOC" evidence="2">
    <location>
        <begin position="194"/>
        <end position="320"/>
    </location>
</feature>
<dbReference type="Proteomes" id="UP001058626">
    <property type="component" value="Chromosome"/>
</dbReference>
<sequence>MTKEVAVDAMVDIGGDLKKGVHQDMHSEQGARPDEHPGRSGNPIIKVVDLAWLEFEKPDLVRTEAFARAFGLQAAWRSPDELRLRGTDAGAACVIVRRAPRTRFAGVAYRACDEVDVLRLADKCGATARPLPETIGGLTVDLVDPSGMAVRVVAGMDELPTLPTQQPSVLNFGHDLSRANLPQRPPRVPARIQRLGHVVVQSTRYAEALNWYLDHLGMIVSDFQFFPGQRDRGPTMSFIRCDRGSTPADHHTLAMALGPANRYLHSAYQVSDLDALAAGGEYLKERGYFRSWGIGRHIQGSQIFDYWRDPDGFLVEHFTDGDMFDNSLEPGWAPLTASGMAQWGPPATKDFLGTGPKSARHELVSMITALRATNEFDFNRLIGLLKVPSL</sequence>
<name>A0A9N7LPE7_9MYCO</name>
<feature type="compositionally biased region" description="Basic and acidic residues" evidence="1">
    <location>
        <begin position="18"/>
        <end position="38"/>
    </location>
</feature>
<organism evidence="3 4">
    <name type="scientific">Mycobacterium pseudoshottsii</name>
    <dbReference type="NCBI Taxonomy" id="265949"/>
    <lineage>
        <taxon>Bacteria</taxon>
        <taxon>Bacillati</taxon>
        <taxon>Actinomycetota</taxon>
        <taxon>Actinomycetes</taxon>
        <taxon>Mycobacteriales</taxon>
        <taxon>Mycobacteriaceae</taxon>
        <taxon>Mycobacterium</taxon>
        <taxon>Mycobacterium ulcerans group</taxon>
    </lineage>
</organism>